<dbReference type="Pfam" id="PF15379">
    <property type="entry name" value="DUF4606"/>
    <property type="match status" value="1"/>
</dbReference>
<evidence type="ECO:0000313" key="4">
    <source>
        <dbReference type="Proteomes" id="UP000007110"/>
    </source>
</evidence>
<feature type="region of interest" description="Disordered" evidence="2">
    <location>
        <begin position="1"/>
        <end position="39"/>
    </location>
</feature>
<dbReference type="InterPro" id="IPR027932">
    <property type="entry name" value="DUF4606"/>
</dbReference>
<feature type="region of interest" description="Disordered" evidence="2">
    <location>
        <begin position="62"/>
        <end position="81"/>
    </location>
</feature>
<feature type="region of interest" description="Disordered" evidence="2">
    <location>
        <begin position="192"/>
        <end position="224"/>
    </location>
</feature>
<accession>A0A7M7GHY4</accession>
<sequence>MGVSMTMFHSRAGRGRDSSSSSSTRSSFHTANDSLESEDEIKTIIASSSSEAAEIPSLVLGQRSYSSGRVTSGTVEEDYESHYSTAKSSFDSRYRSDTFYTATSHSGRRDSSSLYSSEFESDDSVSLTESNVEQEFENDEDAEKHFLKAKLKSLRREKQEIRELKPEGDKEFDAEMNKFVKIQLATLLHRRKKGTALVKPPRSSDTTKDKKSSKQGKGSQVSSPLIPCGVVERLRIQNLLHSMKRASQAPLHEIDKCESCRKVKESVMEKDFMRSKHRHVYNQLTEERYRQHIVNHDPLSEIGNLASALPKLSSDPKEIWKQLMQNGIT</sequence>
<feature type="coiled-coil region" evidence="1">
    <location>
        <begin position="137"/>
        <end position="164"/>
    </location>
</feature>
<proteinExistence type="predicted"/>
<feature type="compositionally biased region" description="Polar residues" evidence="2">
    <location>
        <begin position="63"/>
        <end position="74"/>
    </location>
</feature>
<keyword evidence="4" id="KW-1185">Reference proteome</keyword>
<organism evidence="3 4">
    <name type="scientific">Strongylocentrotus purpuratus</name>
    <name type="common">Purple sea urchin</name>
    <dbReference type="NCBI Taxonomy" id="7668"/>
    <lineage>
        <taxon>Eukaryota</taxon>
        <taxon>Metazoa</taxon>
        <taxon>Echinodermata</taxon>
        <taxon>Eleutherozoa</taxon>
        <taxon>Echinozoa</taxon>
        <taxon>Echinoidea</taxon>
        <taxon>Euechinoidea</taxon>
        <taxon>Echinacea</taxon>
        <taxon>Camarodonta</taxon>
        <taxon>Echinidea</taxon>
        <taxon>Strongylocentrotidae</taxon>
        <taxon>Strongylocentrotus</taxon>
    </lineage>
</organism>
<evidence type="ECO:0000256" key="2">
    <source>
        <dbReference type="SAM" id="MobiDB-lite"/>
    </source>
</evidence>
<dbReference type="PANTHER" id="PTHR35256">
    <property type="entry name" value="CHROMOSOME 8 OPEN READING FRAME 48"/>
    <property type="match status" value="1"/>
</dbReference>
<dbReference type="EnsemblMetazoa" id="XM_003730454">
    <property type="protein sequence ID" value="XP_003730502"/>
    <property type="gene ID" value="LOC100888414"/>
</dbReference>
<dbReference type="RefSeq" id="XP_003730502.3">
    <property type="nucleotide sequence ID" value="XM_003730454.3"/>
</dbReference>
<dbReference type="InParanoid" id="A0A7M7GHY4"/>
<evidence type="ECO:0000256" key="1">
    <source>
        <dbReference type="SAM" id="Coils"/>
    </source>
</evidence>
<dbReference type="PANTHER" id="PTHR35256:SF1">
    <property type="entry name" value="EXPRESSED SEQUENCE AI429214"/>
    <property type="match status" value="1"/>
</dbReference>
<reference evidence="4" key="1">
    <citation type="submission" date="2015-02" db="EMBL/GenBank/DDBJ databases">
        <title>Genome sequencing for Strongylocentrotus purpuratus.</title>
        <authorList>
            <person name="Murali S."/>
            <person name="Liu Y."/>
            <person name="Vee V."/>
            <person name="English A."/>
            <person name="Wang M."/>
            <person name="Skinner E."/>
            <person name="Han Y."/>
            <person name="Muzny D.M."/>
            <person name="Worley K.C."/>
            <person name="Gibbs R.A."/>
        </authorList>
    </citation>
    <scope>NUCLEOTIDE SEQUENCE</scope>
</reference>
<dbReference type="Proteomes" id="UP000007110">
    <property type="component" value="Unassembled WGS sequence"/>
</dbReference>
<name>A0A7M7GHY4_STRPU</name>
<feature type="compositionally biased region" description="Low complexity" evidence="2">
    <location>
        <begin position="18"/>
        <end position="27"/>
    </location>
</feature>
<dbReference type="KEGG" id="spu:100888414"/>
<reference evidence="3" key="2">
    <citation type="submission" date="2021-01" db="UniProtKB">
        <authorList>
            <consortium name="EnsemblMetazoa"/>
        </authorList>
    </citation>
    <scope>IDENTIFICATION</scope>
</reference>
<keyword evidence="1" id="KW-0175">Coiled coil</keyword>
<evidence type="ECO:0000313" key="3">
    <source>
        <dbReference type="EnsemblMetazoa" id="XP_003730502"/>
    </source>
</evidence>
<dbReference type="GeneID" id="100888414"/>
<dbReference type="OMA" id="FDITETS"/>
<protein>
    <submittedName>
        <fullName evidence="3">Uncharacterized protein</fullName>
    </submittedName>
</protein>
<dbReference type="AlphaFoldDB" id="A0A7M7GHY4"/>
<dbReference type="OrthoDB" id="9976953at2759"/>